<keyword evidence="5" id="KW-1185">Reference proteome</keyword>
<dbReference type="PROSITE" id="PS51194">
    <property type="entry name" value="HELICASE_CTER"/>
    <property type="match status" value="1"/>
</dbReference>
<dbReference type="CDD" id="cd18793">
    <property type="entry name" value="SF2_C_SNF"/>
    <property type="match status" value="1"/>
</dbReference>
<evidence type="ECO:0000259" key="2">
    <source>
        <dbReference type="PROSITE" id="PS51192"/>
    </source>
</evidence>
<feature type="domain" description="Helicase C-terminal" evidence="3">
    <location>
        <begin position="777"/>
        <end position="936"/>
    </location>
</feature>
<dbReference type="InterPro" id="IPR022138">
    <property type="entry name" value="DUF3670"/>
</dbReference>
<organism evidence="4 5">
    <name type="scientific">Evansella alkalicola</name>
    <dbReference type="NCBI Taxonomy" id="745819"/>
    <lineage>
        <taxon>Bacteria</taxon>
        <taxon>Bacillati</taxon>
        <taxon>Bacillota</taxon>
        <taxon>Bacilli</taxon>
        <taxon>Bacillales</taxon>
        <taxon>Bacillaceae</taxon>
        <taxon>Evansella</taxon>
    </lineage>
</organism>
<name>A0ABS6JUA6_9BACI</name>
<dbReference type="SUPFAM" id="SSF52540">
    <property type="entry name" value="P-loop containing nucleoside triphosphate hydrolases"/>
    <property type="match status" value="2"/>
</dbReference>
<reference evidence="4 5" key="1">
    <citation type="submission" date="2021-06" db="EMBL/GenBank/DDBJ databases">
        <title>Bacillus sp. RD4P76, an endophyte from a halophyte.</title>
        <authorList>
            <person name="Sun J.-Q."/>
        </authorList>
    </citation>
    <scope>NUCLEOTIDE SEQUENCE [LARGE SCALE GENOMIC DNA]</scope>
    <source>
        <strain evidence="4 5">JCM 17098</strain>
    </source>
</reference>
<evidence type="ECO:0000259" key="3">
    <source>
        <dbReference type="PROSITE" id="PS51194"/>
    </source>
</evidence>
<dbReference type="InterPro" id="IPR014001">
    <property type="entry name" value="Helicase_ATP-bd"/>
</dbReference>
<dbReference type="RefSeq" id="WP_088076013.1">
    <property type="nucleotide sequence ID" value="NZ_JAHQCR010000045.1"/>
</dbReference>
<dbReference type="InterPro" id="IPR000330">
    <property type="entry name" value="SNF2_N"/>
</dbReference>
<protein>
    <submittedName>
        <fullName evidence="4">DEAD/DEAH box helicase</fullName>
    </submittedName>
</protein>
<dbReference type="Pfam" id="PF12419">
    <property type="entry name" value="DUF3670"/>
    <property type="match status" value="1"/>
</dbReference>
<evidence type="ECO:0000256" key="1">
    <source>
        <dbReference type="ARBA" id="ARBA00022801"/>
    </source>
</evidence>
<dbReference type="Pfam" id="PF00176">
    <property type="entry name" value="SNF2-rel_dom"/>
    <property type="match status" value="1"/>
</dbReference>
<dbReference type="Proteomes" id="UP000790580">
    <property type="component" value="Unassembled WGS sequence"/>
</dbReference>
<dbReference type="SMART" id="SM00490">
    <property type="entry name" value="HELICc"/>
    <property type="match status" value="1"/>
</dbReference>
<dbReference type="EMBL" id="JAHQCR010000045">
    <property type="protein sequence ID" value="MBU9721837.1"/>
    <property type="molecule type" value="Genomic_DNA"/>
</dbReference>
<dbReference type="InterPro" id="IPR049730">
    <property type="entry name" value="SNF2/RAD54-like_C"/>
</dbReference>
<dbReference type="PROSITE" id="PS51192">
    <property type="entry name" value="HELICASE_ATP_BIND_1"/>
    <property type="match status" value="1"/>
</dbReference>
<dbReference type="InterPro" id="IPR001650">
    <property type="entry name" value="Helicase_C-like"/>
</dbReference>
<keyword evidence="1" id="KW-0378">Hydrolase</keyword>
<gene>
    <name evidence="4" type="ORF">KS407_10370</name>
</gene>
<dbReference type="Gene3D" id="3.40.50.300">
    <property type="entry name" value="P-loop containing nucleotide triphosphate hydrolases"/>
    <property type="match status" value="1"/>
</dbReference>
<dbReference type="InterPro" id="IPR027417">
    <property type="entry name" value="P-loop_NTPase"/>
</dbReference>
<dbReference type="InterPro" id="IPR038718">
    <property type="entry name" value="SNF2-like_sf"/>
</dbReference>
<evidence type="ECO:0000313" key="5">
    <source>
        <dbReference type="Proteomes" id="UP000790580"/>
    </source>
</evidence>
<dbReference type="GO" id="GO:0004386">
    <property type="term" value="F:helicase activity"/>
    <property type="evidence" value="ECO:0007669"/>
    <property type="project" value="UniProtKB-KW"/>
</dbReference>
<evidence type="ECO:0000313" key="4">
    <source>
        <dbReference type="EMBL" id="MBU9721837.1"/>
    </source>
</evidence>
<dbReference type="Pfam" id="PF00271">
    <property type="entry name" value="Helicase_C"/>
    <property type="match status" value="1"/>
</dbReference>
<dbReference type="PANTHER" id="PTHR10799">
    <property type="entry name" value="SNF2/RAD54 HELICASE FAMILY"/>
    <property type="match status" value="1"/>
</dbReference>
<comment type="caution">
    <text evidence="4">The sequence shown here is derived from an EMBL/GenBank/DDBJ whole genome shotgun (WGS) entry which is preliminary data.</text>
</comment>
<keyword evidence="4" id="KW-0547">Nucleotide-binding</keyword>
<proteinExistence type="predicted"/>
<sequence>MAATNVKISKINCELLYNENESGILLTLTSEKYSEHYDPMLFKQRLFQGDAASFYGLTYDLKTTQNGKTVGVWIPASQLNTIPQLYKQWKLNNTLYITSQLKEMVNFITELTKEVDETIIFPDKSGRWNIENPQKLEYIFNTIPSIKNTLPDTSETIINIVLDWLQYWFPQDKNKKKVATYIAKIRDYYEDAQVKKWLLTLENPKATYSLSDHLYTQCLKLWNGKIAPFELTLILREPARKEEEWLLESYLKELETGKMQPLSKLQDGTHPFRSNPIPFIKDRWKDVSSVFPFSTMTMINTTIELTEEEVNSFLSHGTKDLEALGVTTLVPEELKKVSAVPKINGMLEQSVDNQSHATYVQRNINWAFLINDLPVDESIFKQWVEEKRELIFLHDHWVKWNLKDAEKLWLQYRESQSNPAVYFNSLRASFEKELMEKDNHSEYKRASAVTINWELPDFWNDVSHSTLSNHWYSLLRSYQREGVQWLLKMRQFSFGACLADDMGLGKTIQTIAYIESLVSKDSRSSPHLILCPTSLVTNWAQEINTFAPSLKLHIHEGKVVERSLTLANNYESTDIIITSYPLAVRDRELLQKYKWSSLILDEAQKLKNVASKLRKSIKLIQSFHTIALTGTPVENEPKELWSIMDLLNPGYLRDEEWFFDRFIRKGLTESKAQLEQLKSLIRPFILRRTKLEFQHELTLPNKKVTQYVVKLSEEQQSLYEAVVEEYLEGKPTFTAYEKKANLFRLIMKLKQICNHPAHFLKQEWIHMEDKRSGKWRECSHLLTRLKNDGKKTLLFTQYKYMGDLIKHSLTEAWGLNIPFFHGQLNKADRYQMVTNFQRDDTPLLIVSLRAGGFGINLTSASEVIHFDRWWNPAVENQATDRVYRIGQTKPVTVHTFLSQGTIEEKLDYLINEKLQLQNQLIGTGKSSSPLWDLSDEEILEVLAIRK</sequence>
<feature type="domain" description="Helicase ATP-binding" evidence="2">
    <location>
        <begin position="498"/>
        <end position="650"/>
    </location>
</feature>
<keyword evidence="4" id="KW-0347">Helicase</keyword>
<dbReference type="Gene3D" id="3.40.50.10810">
    <property type="entry name" value="Tandem AAA-ATPase domain"/>
    <property type="match status" value="1"/>
</dbReference>
<dbReference type="SMART" id="SM00487">
    <property type="entry name" value="DEXDc"/>
    <property type="match status" value="1"/>
</dbReference>
<keyword evidence="4" id="KW-0067">ATP-binding</keyword>
<accession>A0ABS6JUA6</accession>